<accession>A0A7C9V988</accession>
<name>A0A7C9V988_9HYPH</name>
<dbReference type="PRINTS" id="PR00368">
    <property type="entry name" value="FADPNR"/>
</dbReference>
<organism evidence="2 3">
    <name type="scientific">Mesorhizobium zhangyense</name>
    <dbReference type="NCBI Taxonomy" id="1776730"/>
    <lineage>
        <taxon>Bacteria</taxon>
        <taxon>Pseudomonadati</taxon>
        <taxon>Pseudomonadota</taxon>
        <taxon>Alphaproteobacteria</taxon>
        <taxon>Hyphomicrobiales</taxon>
        <taxon>Phyllobacteriaceae</taxon>
        <taxon>Mesorhizobium</taxon>
    </lineage>
</organism>
<gene>
    <name evidence="2" type="ORF">G6N74_11965</name>
</gene>
<dbReference type="InterPro" id="IPR036188">
    <property type="entry name" value="FAD/NAD-bd_sf"/>
</dbReference>
<protein>
    <submittedName>
        <fullName evidence="2">FAD-dependent oxidoreductase</fullName>
    </submittedName>
</protein>
<evidence type="ECO:0000313" key="3">
    <source>
        <dbReference type="Proteomes" id="UP000481252"/>
    </source>
</evidence>
<dbReference type="RefSeq" id="WP_165117524.1">
    <property type="nucleotide sequence ID" value="NZ_JAAKZG010000004.1"/>
</dbReference>
<sequence>MNVLVRSGRPHVVIIGGGFSGAAVALHLAHAHGPDDLEITVIEPRSFLGGGVAYSSEEPAHRVNVPATRMSMFSDDPDHFDRWLSANGELDRDREALWTNGDAYPRRRVFGRYVEAQLHPYLVSGRVRHVRALATRVEKAAAGWTVATEHGGRLAATFVVLAVTHPAPAVPQALSDIAHASGFVANPYAPDALANIGAAAKVLIVGSGLTSADMVAELDRRGHSGDILAISRHGLRSRGHPAKRYEPFGDFAADPARTALELLRRVRATVRAASGSGGSWHSVLDRLRSDGLVIWSALSPEERYRLVRRLRVFWDVHRFRIAPQVEAVLERRLSEGFFANIAASLVAARRQGDLLAVSFRRRGQREIETLRFDAVINTTGPAHRTILEQNPALRGLADHGILRLDRYGLGLETNGASRAISSDGVPVATLLVAGPLARGAFGELMGLPEVACHAQAVAAEVGTMLGRNAAGINGLGKADQG</sequence>
<evidence type="ECO:0000259" key="1">
    <source>
        <dbReference type="Pfam" id="PF13454"/>
    </source>
</evidence>
<dbReference type="Gene3D" id="3.50.50.60">
    <property type="entry name" value="FAD/NAD(P)-binding domain"/>
    <property type="match status" value="1"/>
</dbReference>
<dbReference type="InterPro" id="IPR052189">
    <property type="entry name" value="L-asp_N-monooxygenase_NS-form"/>
</dbReference>
<dbReference type="PANTHER" id="PTHR40254:SF1">
    <property type="entry name" value="BLR0577 PROTEIN"/>
    <property type="match status" value="1"/>
</dbReference>
<comment type="caution">
    <text evidence="2">The sequence shown here is derived from an EMBL/GenBank/DDBJ whole genome shotgun (WGS) entry which is preliminary data.</text>
</comment>
<feature type="domain" description="FAD-dependent urate hydroxylase HpyO/Asp monooxygenase CreE-like FAD/NAD(P)-binding" evidence="1">
    <location>
        <begin position="13"/>
        <end position="165"/>
    </location>
</feature>
<proteinExistence type="predicted"/>
<dbReference type="SUPFAM" id="SSF51905">
    <property type="entry name" value="FAD/NAD(P)-binding domain"/>
    <property type="match status" value="1"/>
</dbReference>
<dbReference type="EMBL" id="JAAKZG010000004">
    <property type="protein sequence ID" value="NGN41786.1"/>
    <property type="molecule type" value="Genomic_DNA"/>
</dbReference>
<dbReference type="Proteomes" id="UP000481252">
    <property type="component" value="Unassembled WGS sequence"/>
</dbReference>
<dbReference type="Gene3D" id="3.50.50.100">
    <property type="match status" value="1"/>
</dbReference>
<dbReference type="PANTHER" id="PTHR40254">
    <property type="entry name" value="BLR0577 PROTEIN"/>
    <property type="match status" value="1"/>
</dbReference>
<dbReference type="InterPro" id="IPR038732">
    <property type="entry name" value="HpyO/CreE_NAD-binding"/>
</dbReference>
<keyword evidence="3" id="KW-1185">Reference proteome</keyword>
<dbReference type="AlphaFoldDB" id="A0A7C9V988"/>
<dbReference type="Pfam" id="PF13454">
    <property type="entry name" value="NAD_binding_9"/>
    <property type="match status" value="1"/>
</dbReference>
<evidence type="ECO:0000313" key="2">
    <source>
        <dbReference type="EMBL" id="NGN41786.1"/>
    </source>
</evidence>
<reference evidence="2 3" key="1">
    <citation type="submission" date="2020-02" db="EMBL/GenBank/DDBJ databases">
        <title>Genome sequence of the type strain CGMCC 1.15528 of Mesorhizobium zhangyense.</title>
        <authorList>
            <person name="Gao J."/>
            <person name="Sun J."/>
        </authorList>
    </citation>
    <scope>NUCLEOTIDE SEQUENCE [LARGE SCALE GENOMIC DNA]</scope>
    <source>
        <strain evidence="2 3">CGMCC 1.15528</strain>
    </source>
</reference>